<dbReference type="GO" id="GO:0015074">
    <property type="term" value="P:DNA integration"/>
    <property type="evidence" value="ECO:0007669"/>
    <property type="project" value="UniProtKB-KW"/>
</dbReference>
<dbReference type="InterPro" id="IPR002104">
    <property type="entry name" value="Integrase_catalytic"/>
</dbReference>
<proteinExistence type="inferred from homology"/>
<dbReference type="PANTHER" id="PTHR30629:SF2">
    <property type="entry name" value="PROPHAGE INTEGRASE INTS-RELATED"/>
    <property type="match status" value="1"/>
</dbReference>
<dbReference type="PROSITE" id="PS51900">
    <property type="entry name" value="CB"/>
    <property type="match status" value="1"/>
</dbReference>
<dbReference type="RefSeq" id="WP_161052142.1">
    <property type="nucleotide sequence ID" value="NZ_WWCR01000039.1"/>
</dbReference>
<dbReference type="InterPro" id="IPR038488">
    <property type="entry name" value="Integrase_DNA-bd_sf"/>
</dbReference>
<dbReference type="EMBL" id="WWCR01000039">
    <property type="protein sequence ID" value="MYM75457.1"/>
    <property type="molecule type" value="Genomic_DNA"/>
</dbReference>
<gene>
    <name evidence="8" type="ORF">GTP56_25130</name>
</gene>
<dbReference type="CDD" id="cd00796">
    <property type="entry name" value="INT_Rci_Hp1_C"/>
    <property type="match status" value="1"/>
</dbReference>
<dbReference type="InterPro" id="IPR011010">
    <property type="entry name" value="DNA_brk_join_enz"/>
</dbReference>
<dbReference type="GO" id="GO:0003677">
    <property type="term" value="F:DNA binding"/>
    <property type="evidence" value="ECO:0007669"/>
    <property type="project" value="UniProtKB-UniRule"/>
</dbReference>
<dbReference type="Pfam" id="PF13356">
    <property type="entry name" value="Arm-DNA-bind_3"/>
    <property type="match status" value="1"/>
</dbReference>
<evidence type="ECO:0000313" key="9">
    <source>
        <dbReference type="Proteomes" id="UP000469734"/>
    </source>
</evidence>
<sequence length="398" mass="44895">MVTRKLRFTNRSLDALPPCPTSSASKAIEYSDLETPGLKALVSKSREIVFYLRYVFGGKKRAMRIGAYPGTTIHDARQRAQESKAKLDVNIDPQDTTDRIKGMPTFREHSRAYLKFVEGYKRSANADESKLRLHLNDHFGDRRLCDITTRDIQAYHMMISKKLSQSTANRHLALLSMMFNVAIQWDILERSPTKSVKKFKEDSQKQRFLSPDEIGRLYQAMEAEDNKVAVNALKLLLLTGCRREEILKLKWDDVSLESGTLFLPDSKTGSRYVQLNAAAIKLLEGIEHVSKFVFPGHHDGENKPLNNPRKCFTRLLTAAGIEHIRLHDLRHTHASILVNQGASLFVVQKALGHSNPITSQRYSHLSDKTLRDASETVSDLINRASKAAAENADAAQTV</sequence>
<keyword evidence="4" id="KW-0233">DNA recombination</keyword>
<reference evidence="8 9" key="1">
    <citation type="submission" date="2019-12" db="EMBL/GenBank/DDBJ databases">
        <title>Novel species isolated from a subtropical stream in China.</title>
        <authorList>
            <person name="Lu H."/>
        </authorList>
    </citation>
    <scope>NUCLEOTIDE SEQUENCE [LARGE SCALE GENOMIC DNA]</scope>
    <source>
        <strain evidence="8 9">FT134W</strain>
    </source>
</reference>
<name>A0A7X4KJL0_9BURK</name>
<dbReference type="SUPFAM" id="SSF56349">
    <property type="entry name" value="DNA breaking-rejoining enzymes"/>
    <property type="match status" value="1"/>
</dbReference>
<dbReference type="InterPro" id="IPR010998">
    <property type="entry name" value="Integrase_recombinase_N"/>
</dbReference>
<dbReference type="GO" id="GO:0006310">
    <property type="term" value="P:DNA recombination"/>
    <property type="evidence" value="ECO:0007669"/>
    <property type="project" value="UniProtKB-KW"/>
</dbReference>
<evidence type="ECO:0000256" key="3">
    <source>
        <dbReference type="ARBA" id="ARBA00023125"/>
    </source>
</evidence>
<comment type="similarity">
    <text evidence="1">Belongs to the 'phage' integrase family.</text>
</comment>
<dbReference type="Gene3D" id="1.10.150.130">
    <property type="match status" value="1"/>
</dbReference>
<dbReference type="Gene3D" id="1.10.443.10">
    <property type="entry name" value="Intergrase catalytic core"/>
    <property type="match status" value="1"/>
</dbReference>
<dbReference type="AlphaFoldDB" id="A0A7X4KJL0"/>
<dbReference type="Gene3D" id="3.30.160.390">
    <property type="entry name" value="Integrase, DNA-binding domain"/>
    <property type="match status" value="1"/>
</dbReference>
<dbReference type="PANTHER" id="PTHR30629">
    <property type="entry name" value="PROPHAGE INTEGRASE"/>
    <property type="match status" value="1"/>
</dbReference>
<dbReference type="PROSITE" id="PS51898">
    <property type="entry name" value="TYR_RECOMBINASE"/>
    <property type="match status" value="1"/>
</dbReference>
<protein>
    <submittedName>
        <fullName evidence="8">Tyrosine-type recombinase/integrase</fullName>
    </submittedName>
</protein>
<dbReference type="InterPro" id="IPR044068">
    <property type="entry name" value="CB"/>
</dbReference>
<evidence type="ECO:0000256" key="4">
    <source>
        <dbReference type="ARBA" id="ARBA00023172"/>
    </source>
</evidence>
<keyword evidence="2" id="KW-0229">DNA integration</keyword>
<feature type="domain" description="Core-binding (CB)" evidence="7">
    <location>
        <begin position="104"/>
        <end position="183"/>
    </location>
</feature>
<evidence type="ECO:0000313" key="8">
    <source>
        <dbReference type="EMBL" id="MYM75457.1"/>
    </source>
</evidence>
<organism evidence="8 9">
    <name type="scientific">Duganella margarita</name>
    <dbReference type="NCBI Taxonomy" id="2692170"/>
    <lineage>
        <taxon>Bacteria</taxon>
        <taxon>Pseudomonadati</taxon>
        <taxon>Pseudomonadota</taxon>
        <taxon>Betaproteobacteria</taxon>
        <taxon>Burkholderiales</taxon>
        <taxon>Oxalobacteraceae</taxon>
        <taxon>Telluria group</taxon>
        <taxon>Duganella</taxon>
    </lineage>
</organism>
<evidence type="ECO:0000256" key="5">
    <source>
        <dbReference type="PROSITE-ProRule" id="PRU01248"/>
    </source>
</evidence>
<feature type="domain" description="Tyr recombinase" evidence="6">
    <location>
        <begin position="204"/>
        <end position="375"/>
    </location>
</feature>
<evidence type="ECO:0000256" key="2">
    <source>
        <dbReference type="ARBA" id="ARBA00022908"/>
    </source>
</evidence>
<accession>A0A7X4KJL0</accession>
<evidence type="ECO:0000256" key="1">
    <source>
        <dbReference type="ARBA" id="ARBA00008857"/>
    </source>
</evidence>
<comment type="caution">
    <text evidence="8">The sequence shown here is derived from an EMBL/GenBank/DDBJ whole genome shotgun (WGS) entry which is preliminary data.</text>
</comment>
<dbReference type="InterPro" id="IPR013762">
    <property type="entry name" value="Integrase-like_cat_sf"/>
</dbReference>
<dbReference type="InterPro" id="IPR025166">
    <property type="entry name" value="Integrase_DNA_bind_dom"/>
</dbReference>
<dbReference type="InterPro" id="IPR050808">
    <property type="entry name" value="Phage_Integrase"/>
</dbReference>
<evidence type="ECO:0000259" key="7">
    <source>
        <dbReference type="PROSITE" id="PS51900"/>
    </source>
</evidence>
<dbReference type="Pfam" id="PF00589">
    <property type="entry name" value="Phage_integrase"/>
    <property type="match status" value="1"/>
</dbReference>
<dbReference type="Proteomes" id="UP000469734">
    <property type="component" value="Unassembled WGS sequence"/>
</dbReference>
<keyword evidence="3 5" id="KW-0238">DNA-binding</keyword>
<evidence type="ECO:0000259" key="6">
    <source>
        <dbReference type="PROSITE" id="PS51898"/>
    </source>
</evidence>